<sequence length="617" mass="67135">MTAKAAMRPVTFGGCYGSLHLPAGDGATTGMVLCSPFGYDALCVHRGWRDFAEGLTVAGGIPVLRFDYPGAGDSEGNEEDPQRFRAWIDSIKAATQYLRTATGVTRVILCGLRLGATLAVMAAEELGDTDSLILMAPVIAGKRYIRELNMQHQSWLKTPSGRAAVQADDDGRAVGAFGFQLYADTLEQLAAVDLVQRERPAARRVLLHDACDSAPMRQLIERYRGHGASADVQIFPEYDKFLVDPRFSVPPQRAFDSVLEWLGFRSGTPTTPAVEILPPAADARIDFAAGHETPVVFGGGRYVGVLCQPRCAQERTPAVLLVNTAGAHRVGDGRLAVLMARRLAGQGIASLRMDLGGLGDSLHHEDSPTLEAVYARHSVTDATAGVEWLIAAGHPGVVTFGVCTGAYVSIHTALAHPRVVGCMSVNLPFFFWGGPQTKPGAHHIESSQVYWRSIRNPHKWLRLLSGRANGRAIAVELGRRWYMRLTSLAGSPFEGRLGVNTSTGAIRQLLMDLERKGVRTSLVYGSLDAGLDELAIRFRPNGSELEKLTNVTAKILEKVDHSLFSRTAREIVMAQFEEFLHEKTFDTGCADVLDGTVLHMSSLRRMWIQTGPRKAVR</sequence>
<dbReference type="InterPro" id="IPR022742">
    <property type="entry name" value="Hydrolase_4"/>
</dbReference>
<dbReference type="EMBL" id="VOSW01000108">
    <property type="protein sequence ID" value="KAE8754861.1"/>
    <property type="molecule type" value="Genomic_DNA"/>
</dbReference>
<evidence type="ECO:0000313" key="3">
    <source>
        <dbReference type="Proteomes" id="UP000463700"/>
    </source>
</evidence>
<dbReference type="SUPFAM" id="SSF53474">
    <property type="entry name" value="alpha/beta-Hydrolases"/>
    <property type="match status" value="2"/>
</dbReference>
<dbReference type="GO" id="GO:0052689">
    <property type="term" value="F:carboxylic ester hydrolase activity"/>
    <property type="evidence" value="ECO:0007669"/>
    <property type="project" value="TreeGrafter"/>
</dbReference>
<dbReference type="PANTHER" id="PTHR43265">
    <property type="entry name" value="ESTERASE ESTD"/>
    <property type="match status" value="1"/>
</dbReference>
<dbReference type="InterPro" id="IPR053145">
    <property type="entry name" value="AB_hydrolase_Est10"/>
</dbReference>
<dbReference type="PANTHER" id="PTHR43265:SF1">
    <property type="entry name" value="ESTERASE ESTD"/>
    <property type="match status" value="1"/>
</dbReference>
<name>A0A6N6W3S3_9BURK</name>
<dbReference type="Gene3D" id="3.40.50.1820">
    <property type="entry name" value="alpha/beta hydrolase"/>
    <property type="match status" value="2"/>
</dbReference>
<dbReference type="Proteomes" id="UP000463700">
    <property type="component" value="Unassembled WGS sequence"/>
</dbReference>
<evidence type="ECO:0000313" key="2">
    <source>
        <dbReference type="EMBL" id="KAE8754861.1"/>
    </source>
</evidence>
<dbReference type="AlphaFoldDB" id="A0A6N6W3S3"/>
<reference evidence="2 3" key="1">
    <citation type="journal article" date="2020" name="Int. J. Syst. Evol. Microbiol.">
        <title>Paraburkholderia madseniana sp. nov., a phenolic acid-degrading bacterium isolated from acidic forest soil.</title>
        <authorList>
            <person name="Wilhelm R.C."/>
            <person name="Murphy S.J.L."/>
            <person name="Feriancek N.M."/>
            <person name="Karasz D.C."/>
            <person name="DeRito C.M."/>
            <person name="Newman J.D."/>
            <person name="Buckley D.H."/>
        </authorList>
    </citation>
    <scope>NUCLEOTIDE SEQUENCE [LARGE SCALE GENOMIC DNA]</scope>
    <source>
        <strain evidence="2 3">RP11</strain>
    </source>
</reference>
<gene>
    <name evidence="2" type="ORF">FSO04_37450</name>
</gene>
<dbReference type="InterPro" id="IPR029058">
    <property type="entry name" value="AB_hydrolase_fold"/>
</dbReference>
<dbReference type="OrthoDB" id="5379975at2"/>
<accession>A0A6N6W3S3</accession>
<proteinExistence type="predicted"/>
<evidence type="ECO:0000259" key="1">
    <source>
        <dbReference type="Pfam" id="PF12146"/>
    </source>
</evidence>
<protein>
    <submittedName>
        <fullName evidence="2">Esterase</fullName>
    </submittedName>
</protein>
<feature type="domain" description="Serine aminopeptidase S33" evidence="1">
    <location>
        <begin position="58"/>
        <end position="166"/>
    </location>
</feature>
<comment type="caution">
    <text evidence="2">The sequence shown here is derived from an EMBL/GenBank/DDBJ whole genome shotgun (WGS) entry which is preliminary data.</text>
</comment>
<organism evidence="2 3">
    <name type="scientific">Paraburkholderia madseniana</name>
    <dbReference type="NCBI Taxonomy" id="2599607"/>
    <lineage>
        <taxon>Bacteria</taxon>
        <taxon>Pseudomonadati</taxon>
        <taxon>Pseudomonadota</taxon>
        <taxon>Betaproteobacteria</taxon>
        <taxon>Burkholderiales</taxon>
        <taxon>Burkholderiaceae</taxon>
        <taxon>Paraburkholderia</taxon>
    </lineage>
</organism>
<dbReference type="Pfam" id="PF12146">
    <property type="entry name" value="Hydrolase_4"/>
    <property type="match status" value="1"/>
</dbReference>